<comment type="caution">
    <text evidence="9">The sequence shown here is derived from an EMBL/GenBank/DDBJ whole genome shotgun (WGS) entry which is preliminary data.</text>
</comment>
<proteinExistence type="predicted"/>
<dbReference type="GO" id="GO:0005975">
    <property type="term" value="P:carbohydrate metabolic process"/>
    <property type="evidence" value="ECO:0007669"/>
    <property type="project" value="InterPro"/>
</dbReference>
<dbReference type="GO" id="GO:0004674">
    <property type="term" value="F:protein serine/threonine kinase activity"/>
    <property type="evidence" value="ECO:0007669"/>
    <property type="project" value="UniProtKB-KW"/>
</dbReference>
<evidence type="ECO:0000256" key="6">
    <source>
        <dbReference type="ARBA" id="ARBA00022840"/>
    </source>
</evidence>
<feature type="domain" description="Protein kinase" evidence="8">
    <location>
        <begin position="226"/>
        <end position="533"/>
    </location>
</feature>
<evidence type="ECO:0000313" key="10">
    <source>
        <dbReference type="Proteomes" id="UP000294257"/>
    </source>
</evidence>
<dbReference type="InterPro" id="IPR012341">
    <property type="entry name" value="6hp_glycosidase-like_sf"/>
</dbReference>
<keyword evidence="3" id="KW-0808">Transferase</keyword>
<feature type="region of interest" description="Disordered" evidence="7">
    <location>
        <begin position="838"/>
        <end position="863"/>
    </location>
</feature>
<dbReference type="Proteomes" id="UP000294257">
    <property type="component" value="Unassembled WGS sequence"/>
</dbReference>
<dbReference type="RefSeq" id="WP_130342007.1">
    <property type="nucleotide sequence ID" value="NZ_SGWQ01000001.1"/>
</dbReference>
<dbReference type="InterPro" id="IPR011009">
    <property type="entry name" value="Kinase-like_dom_sf"/>
</dbReference>
<organism evidence="9 10">
    <name type="scientific">Herbihabitans rhizosphaerae</name>
    <dbReference type="NCBI Taxonomy" id="1872711"/>
    <lineage>
        <taxon>Bacteria</taxon>
        <taxon>Bacillati</taxon>
        <taxon>Actinomycetota</taxon>
        <taxon>Actinomycetes</taxon>
        <taxon>Pseudonocardiales</taxon>
        <taxon>Pseudonocardiaceae</taxon>
        <taxon>Herbihabitans</taxon>
    </lineage>
</organism>
<evidence type="ECO:0000256" key="5">
    <source>
        <dbReference type="ARBA" id="ARBA00022777"/>
    </source>
</evidence>
<evidence type="ECO:0000259" key="8">
    <source>
        <dbReference type="PROSITE" id="PS50011"/>
    </source>
</evidence>
<dbReference type="SMART" id="SM00220">
    <property type="entry name" value="S_TKc"/>
    <property type="match status" value="1"/>
</dbReference>
<dbReference type="InterPro" id="IPR000719">
    <property type="entry name" value="Prot_kinase_dom"/>
</dbReference>
<dbReference type="SUPFAM" id="SSF158745">
    <property type="entry name" value="LanC-like"/>
    <property type="match status" value="1"/>
</dbReference>
<dbReference type="GO" id="GO:0031179">
    <property type="term" value="P:peptide modification"/>
    <property type="evidence" value="ECO:0007669"/>
    <property type="project" value="InterPro"/>
</dbReference>
<keyword evidence="2" id="KW-0723">Serine/threonine-protein kinase</keyword>
<dbReference type="PROSITE" id="PS50011">
    <property type="entry name" value="PROTEIN_KINASE_DOM"/>
    <property type="match status" value="1"/>
</dbReference>
<accession>A0A4Q7L515</accession>
<dbReference type="Gene3D" id="1.10.510.10">
    <property type="entry name" value="Transferase(Phosphotransferase) domain 1"/>
    <property type="match status" value="1"/>
</dbReference>
<dbReference type="InterPro" id="IPR053524">
    <property type="entry name" value="Aerial_hyphae_peptide-synth"/>
</dbReference>
<dbReference type="NCBIfam" id="NF038151">
    <property type="entry name" value="lanthi_synth_III"/>
    <property type="match status" value="1"/>
</dbReference>
<evidence type="ECO:0000256" key="1">
    <source>
        <dbReference type="ARBA" id="ARBA00012513"/>
    </source>
</evidence>
<dbReference type="PANTHER" id="PTHR43289:SF6">
    <property type="entry name" value="SERINE_THREONINE-PROTEIN KINASE NEKL-3"/>
    <property type="match status" value="1"/>
</dbReference>
<sequence length="863" mass="93718">MDQMLSLYCVADESFFDRPDRMDDGATRFAVADRPAPTNWGRGESDLWVGLASPHGRPPAQGWKIHVSVTREDAERCLDIVWDYCAANDLDFKFLRSADAMLILNAKYARRGSSGKLVTLYPRDDAQLAHALTELDARLSGLSGPYVLGDLRIGKGPLYVRYGAFDEMWCHDGGDDPALAIADPRGELIPDRREPVFTVPEWAAIPDVLRPHIEARTKASAADFPYRVTEALHFSNGGGVYVGEDSSGTKVVLREARPHAGLDRHGTDAVQRLRREHDTLARLSGLDCVPHVLDHRVVQDHHFLVEEFIEGTTLLRAIQTRSPSLAPGASSEEITGQIRDYRDWAVDVLERISTALRAVHSRGVRFGDLHPANILIQPDGEVVFVDFEFAADLTDDVPPGLGAPGFIAPPGLTGAEVDLYALNCLRVYLFTMLTPLTDLDRAKAVTLAAEACRDNAMPTEFADRFVAATHPAGATPAPDRAADLFADPSWPTIRDSLVAGILDSATPDRTDRLFPGSPQQFRTGGFDLAHGAAGVLLALHRVGAPVADEHVGWMVRAVQDAPTRPALGLYNGPHGVAAVLDELGRRDEALDVLDVARAFDRLPASDTLYGGHAGRAVNLLHFARATGDQELRAAALELGHDVAARAASGTWPTGRGLLRGPSGVALLLLHLHEETGDARYLDLAWQGLRRDLDNGETLPDGTFQLRAEHRAVPYLDGGGSGVALVLHEFTRHHRDAETDRIMAGIRRGCAVPFVYLPGLFSGRAGFVATLARLGTDRDVLREHVHRFGSHALSRNGNLVFPGDQLLRLSLDLATGSAGILLALHAVFDGTRAVLPYLETRSPTPVRTREGGEQHDQHPRPAGP</sequence>
<protein>
    <recommendedName>
        <fullName evidence="1">non-specific serine/threonine protein kinase</fullName>
        <ecNumber evidence="1">2.7.11.1</ecNumber>
    </recommendedName>
</protein>
<keyword evidence="5 9" id="KW-0418">Kinase</keyword>
<feature type="compositionally biased region" description="Basic and acidic residues" evidence="7">
    <location>
        <begin position="846"/>
        <end position="863"/>
    </location>
</feature>
<dbReference type="SUPFAM" id="SSF56112">
    <property type="entry name" value="Protein kinase-like (PK-like)"/>
    <property type="match status" value="1"/>
</dbReference>
<evidence type="ECO:0000313" key="9">
    <source>
        <dbReference type="EMBL" id="RZS44306.1"/>
    </source>
</evidence>
<dbReference type="EC" id="2.7.11.1" evidence="1"/>
<gene>
    <name evidence="9" type="ORF">EV193_101181</name>
</gene>
<dbReference type="Pfam" id="PF00069">
    <property type="entry name" value="Pkinase"/>
    <property type="match status" value="1"/>
</dbReference>
<dbReference type="Pfam" id="PF25816">
    <property type="entry name" value="RamC_N"/>
    <property type="match status" value="1"/>
</dbReference>
<dbReference type="PANTHER" id="PTHR43289">
    <property type="entry name" value="MITOGEN-ACTIVATED PROTEIN KINASE KINASE KINASE 20-RELATED"/>
    <property type="match status" value="1"/>
</dbReference>
<dbReference type="OrthoDB" id="1492512at2"/>
<evidence type="ECO:0000256" key="4">
    <source>
        <dbReference type="ARBA" id="ARBA00022741"/>
    </source>
</evidence>
<dbReference type="Gene3D" id="1.50.10.20">
    <property type="match status" value="1"/>
</dbReference>
<dbReference type="Gene3D" id="1.50.10.10">
    <property type="match status" value="1"/>
</dbReference>
<dbReference type="GO" id="GO:0005524">
    <property type="term" value="F:ATP binding"/>
    <property type="evidence" value="ECO:0007669"/>
    <property type="project" value="UniProtKB-KW"/>
</dbReference>
<keyword evidence="10" id="KW-1185">Reference proteome</keyword>
<dbReference type="InterPro" id="IPR057929">
    <property type="entry name" value="RamC_N"/>
</dbReference>
<dbReference type="SMART" id="SM01260">
    <property type="entry name" value="LANC_like"/>
    <property type="match status" value="1"/>
</dbReference>
<dbReference type="CDD" id="cd04791">
    <property type="entry name" value="LanC_SerThrkinase"/>
    <property type="match status" value="1"/>
</dbReference>
<dbReference type="InterPro" id="IPR058053">
    <property type="entry name" value="RamC_C"/>
</dbReference>
<dbReference type="InterPro" id="IPR007822">
    <property type="entry name" value="LANC-like"/>
</dbReference>
<evidence type="ECO:0000256" key="3">
    <source>
        <dbReference type="ARBA" id="ARBA00022679"/>
    </source>
</evidence>
<name>A0A4Q7L515_9PSEU</name>
<evidence type="ECO:0000256" key="2">
    <source>
        <dbReference type="ARBA" id="ARBA00022527"/>
    </source>
</evidence>
<dbReference type="EMBL" id="SGWQ01000001">
    <property type="protein sequence ID" value="RZS44306.1"/>
    <property type="molecule type" value="Genomic_DNA"/>
</dbReference>
<keyword evidence="4" id="KW-0547">Nucleotide-binding</keyword>
<dbReference type="AlphaFoldDB" id="A0A4Q7L515"/>
<evidence type="ECO:0000256" key="7">
    <source>
        <dbReference type="SAM" id="MobiDB-lite"/>
    </source>
</evidence>
<keyword evidence="6" id="KW-0067">ATP-binding</keyword>
<reference evidence="9 10" key="1">
    <citation type="submission" date="2019-02" db="EMBL/GenBank/DDBJ databases">
        <title>Genomic Encyclopedia of Type Strains, Phase IV (KMG-IV): sequencing the most valuable type-strain genomes for metagenomic binning, comparative biology and taxonomic classification.</title>
        <authorList>
            <person name="Goeker M."/>
        </authorList>
    </citation>
    <scope>NUCLEOTIDE SEQUENCE [LARGE SCALE GENOMIC DNA]</scope>
    <source>
        <strain evidence="9 10">DSM 101727</strain>
    </source>
</reference>